<dbReference type="EMBL" id="VJZC01000989">
    <property type="protein sequence ID" value="MPY64897.1"/>
    <property type="molecule type" value="Genomic_DNA"/>
</dbReference>
<reference evidence="2 3" key="1">
    <citation type="submission" date="2019-07" db="EMBL/GenBank/DDBJ databases">
        <title>New species of Amycolatopsis and Streptomyces.</title>
        <authorList>
            <person name="Duangmal K."/>
            <person name="Teo W.F.A."/>
            <person name="Lipun K."/>
        </authorList>
    </citation>
    <scope>NUCLEOTIDE SEQUENCE [LARGE SCALE GENOMIC DNA]</scope>
    <source>
        <strain evidence="2 3">NBRC 106415</strain>
    </source>
</reference>
<dbReference type="Proteomes" id="UP000400924">
    <property type="component" value="Unassembled WGS sequence"/>
</dbReference>
<organism evidence="2 3">
    <name type="scientific">Streptomyces spongiae</name>
    <dbReference type="NCBI Taxonomy" id="565072"/>
    <lineage>
        <taxon>Bacteria</taxon>
        <taxon>Bacillati</taxon>
        <taxon>Actinomycetota</taxon>
        <taxon>Actinomycetes</taxon>
        <taxon>Kitasatosporales</taxon>
        <taxon>Streptomycetaceae</taxon>
        <taxon>Streptomyces</taxon>
    </lineage>
</organism>
<feature type="domain" description="Recombinase zinc beta ribbon" evidence="1">
    <location>
        <begin position="28"/>
        <end position="88"/>
    </location>
</feature>
<dbReference type="Pfam" id="PF13408">
    <property type="entry name" value="Zn_ribbon_recom"/>
    <property type="match status" value="1"/>
</dbReference>
<proteinExistence type="predicted"/>
<name>A0A5N8XZW5_9ACTN</name>
<dbReference type="AlphaFoldDB" id="A0A5N8XZW5"/>
<evidence type="ECO:0000313" key="3">
    <source>
        <dbReference type="Proteomes" id="UP000400924"/>
    </source>
</evidence>
<dbReference type="OrthoDB" id="4500247at2"/>
<gene>
    <name evidence="2" type="ORF">FNH08_49460</name>
</gene>
<accession>A0A5N8XZW5</accession>
<keyword evidence="3" id="KW-1185">Reference proteome</keyword>
<dbReference type="InterPro" id="IPR025827">
    <property type="entry name" value="Zn_ribbon_recom_dom"/>
</dbReference>
<evidence type="ECO:0000313" key="2">
    <source>
        <dbReference type="EMBL" id="MPY64897.1"/>
    </source>
</evidence>
<comment type="caution">
    <text evidence="2">The sequence shown here is derived from an EMBL/GenBank/DDBJ whole genome shotgun (WGS) entry which is preliminary data.</text>
</comment>
<evidence type="ECO:0000259" key="1">
    <source>
        <dbReference type="Pfam" id="PF13408"/>
    </source>
</evidence>
<sequence length="224" mass="24990">MTVTELLEGHRHPGGWKRTGTSQDIGYLLTGLVRCGRPLGGGQNCGASMHGHPTKMSYEYRCRPALDGGCGRLSRQGPAVDNLITQYVLPRFEEHGAPGLPLTPWPDTHKLEISEQRKAALQEQWYAGEISDSRYFPRLAQEETEIKRLVNEQQAWLIRCHLGAGERMDTRARWDGLSMSEKREFLSHLLVSVIIQPGTKGSHRFEPARVIPVWRATVGGSPAA</sequence>
<protein>
    <recommendedName>
        <fullName evidence="1">Recombinase zinc beta ribbon domain-containing protein</fullName>
    </recommendedName>
</protein>